<feature type="domain" description="Protein kinase" evidence="1">
    <location>
        <begin position="1"/>
        <end position="97"/>
    </location>
</feature>
<evidence type="ECO:0000259" key="1">
    <source>
        <dbReference type="PROSITE" id="PS50011"/>
    </source>
</evidence>
<dbReference type="Proteomes" id="UP000054097">
    <property type="component" value="Unassembled WGS sequence"/>
</dbReference>
<proteinExistence type="predicted"/>
<dbReference type="InterPro" id="IPR011009">
    <property type="entry name" value="Kinase-like_dom_sf"/>
</dbReference>
<dbReference type="PROSITE" id="PS00108">
    <property type="entry name" value="PROTEIN_KINASE_ST"/>
    <property type="match status" value="1"/>
</dbReference>
<dbReference type="OrthoDB" id="4062651at2759"/>
<dbReference type="AlphaFoldDB" id="A0A0C2WEP4"/>
<feature type="non-terminal residue" evidence="2">
    <location>
        <position position="97"/>
    </location>
</feature>
<reference evidence="2 3" key="1">
    <citation type="submission" date="2014-04" db="EMBL/GenBank/DDBJ databases">
        <authorList>
            <consortium name="DOE Joint Genome Institute"/>
            <person name="Kuo A."/>
            <person name="Zuccaro A."/>
            <person name="Kohler A."/>
            <person name="Nagy L.G."/>
            <person name="Floudas D."/>
            <person name="Copeland A."/>
            <person name="Barry K.W."/>
            <person name="Cichocki N."/>
            <person name="Veneault-Fourrey C."/>
            <person name="LaButti K."/>
            <person name="Lindquist E.A."/>
            <person name="Lipzen A."/>
            <person name="Lundell T."/>
            <person name="Morin E."/>
            <person name="Murat C."/>
            <person name="Sun H."/>
            <person name="Tunlid A."/>
            <person name="Henrissat B."/>
            <person name="Grigoriev I.V."/>
            <person name="Hibbett D.S."/>
            <person name="Martin F."/>
            <person name="Nordberg H.P."/>
            <person name="Cantor M.N."/>
            <person name="Hua S.X."/>
        </authorList>
    </citation>
    <scope>NUCLEOTIDE SEQUENCE [LARGE SCALE GENOMIC DNA]</scope>
    <source>
        <strain evidence="2 3">MAFF 305830</strain>
    </source>
</reference>
<evidence type="ECO:0000313" key="3">
    <source>
        <dbReference type="Proteomes" id="UP000054097"/>
    </source>
</evidence>
<feature type="non-terminal residue" evidence="2">
    <location>
        <position position="1"/>
    </location>
</feature>
<dbReference type="EMBL" id="KN824319">
    <property type="protein sequence ID" value="KIM24928.1"/>
    <property type="molecule type" value="Genomic_DNA"/>
</dbReference>
<reference evidence="3" key="2">
    <citation type="submission" date="2015-01" db="EMBL/GenBank/DDBJ databases">
        <title>Evolutionary Origins and Diversification of the Mycorrhizal Mutualists.</title>
        <authorList>
            <consortium name="DOE Joint Genome Institute"/>
            <consortium name="Mycorrhizal Genomics Consortium"/>
            <person name="Kohler A."/>
            <person name="Kuo A."/>
            <person name="Nagy L.G."/>
            <person name="Floudas D."/>
            <person name="Copeland A."/>
            <person name="Barry K.W."/>
            <person name="Cichocki N."/>
            <person name="Veneault-Fourrey C."/>
            <person name="LaButti K."/>
            <person name="Lindquist E.A."/>
            <person name="Lipzen A."/>
            <person name="Lundell T."/>
            <person name="Morin E."/>
            <person name="Murat C."/>
            <person name="Riley R."/>
            <person name="Ohm R."/>
            <person name="Sun H."/>
            <person name="Tunlid A."/>
            <person name="Henrissat B."/>
            <person name="Grigoriev I.V."/>
            <person name="Hibbett D.S."/>
            <person name="Martin F."/>
        </authorList>
    </citation>
    <scope>NUCLEOTIDE SEQUENCE [LARGE SCALE GENOMIC DNA]</scope>
    <source>
        <strain evidence="3">MAFF 305830</strain>
    </source>
</reference>
<dbReference type="GO" id="GO:0004672">
    <property type="term" value="F:protein kinase activity"/>
    <property type="evidence" value="ECO:0007669"/>
    <property type="project" value="InterPro"/>
</dbReference>
<dbReference type="InterPro" id="IPR000719">
    <property type="entry name" value="Prot_kinase_dom"/>
</dbReference>
<gene>
    <name evidence="2" type="ORF">M408DRAFT_34412</name>
</gene>
<accession>A0A0C2WEP4</accession>
<organism evidence="2 3">
    <name type="scientific">Serendipita vermifera MAFF 305830</name>
    <dbReference type="NCBI Taxonomy" id="933852"/>
    <lineage>
        <taxon>Eukaryota</taxon>
        <taxon>Fungi</taxon>
        <taxon>Dikarya</taxon>
        <taxon>Basidiomycota</taxon>
        <taxon>Agaricomycotina</taxon>
        <taxon>Agaricomycetes</taxon>
        <taxon>Sebacinales</taxon>
        <taxon>Serendipitaceae</taxon>
        <taxon>Serendipita</taxon>
    </lineage>
</organism>
<dbReference type="PANTHER" id="PTHR24347">
    <property type="entry name" value="SERINE/THREONINE-PROTEIN KINASE"/>
    <property type="match status" value="1"/>
</dbReference>
<keyword evidence="3" id="KW-1185">Reference proteome</keyword>
<sequence length="97" mass="11067">LVRQFLEGVAFMHQQLVAHLDLKPHNVVIADAQTCPRIFIIDFGTSVRVNFREELITGYRGTAGWVAPEVGWHETPDQIFSPISADLWACGKMLRWF</sequence>
<name>A0A0C2WEP4_SERVB</name>
<evidence type="ECO:0000313" key="2">
    <source>
        <dbReference type="EMBL" id="KIM24928.1"/>
    </source>
</evidence>
<dbReference type="GO" id="GO:0005524">
    <property type="term" value="F:ATP binding"/>
    <property type="evidence" value="ECO:0007669"/>
    <property type="project" value="InterPro"/>
</dbReference>
<dbReference type="STRING" id="933852.A0A0C2WEP4"/>
<dbReference type="Pfam" id="PF00069">
    <property type="entry name" value="Pkinase"/>
    <property type="match status" value="1"/>
</dbReference>
<protein>
    <recommendedName>
        <fullName evidence="1">Protein kinase domain-containing protein</fullName>
    </recommendedName>
</protein>
<dbReference type="HOGENOM" id="CLU_000288_7_30_1"/>
<dbReference type="InterPro" id="IPR008271">
    <property type="entry name" value="Ser/Thr_kinase_AS"/>
</dbReference>
<dbReference type="SUPFAM" id="SSF56112">
    <property type="entry name" value="Protein kinase-like (PK-like)"/>
    <property type="match status" value="1"/>
</dbReference>
<dbReference type="PROSITE" id="PS50011">
    <property type="entry name" value="PROTEIN_KINASE_DOM"/>
    <property type="match status" value="1"/>
</dbReference>
<dbReference type="Gene3D" id="1.10.510.10">
    <property type="entry name" value="Transferase(Phosphotransferase) domain 1"/>
    <property type="match status" value="1"/>
</dbReference>